<dbReference type="AlphaFoldDB" id="A0AAX3LYP4"/>
<dbReference type="RefSeq" id="WP_273613401.1">
    <property type="nucleotide sequence ID" value="NZ_CP117416.1"/>
</dbReference>
<dbReference type="Proteomes" id="UP001220509">
    <property type="component" value="Chromosome"/>
</dbReference>
<protein>
    <submittedName>
        <fullName evidence="1">STM4014 family protein</fullName>
    </submittedName>
</protein>
<dbReference type="KEGG" id="pka:PQ456_17385"/>
<dbReference type="InterPro" id="IPR047778">
    <property type="entry name" value="STM4014-like"/>
</dbReference>
<name>A0AAX3LYP4_9BACL</name>
<dbReference type="NCBIfam" id="NF038074">
    <property type="entry name" value="fam_STM4014"/>
    <property type="match status" value="1"/>
</dbReference>
<proteinExistence type="predicted"/>
<dbReference type="PROSITE" id="PS51257">
    <property type="entry name" value="PROKAR_LIPOPROTEIN"/>
    <property type="match status" value="1"/>
</dbReference>
<organism evidence="1 2">
    <name type="scientific">Paenibacillus kyungheensis</name>
    <dbReference type="NCBI Taxonomy" id="1452732"/>
    <lineage>
        <taxon>Bacteria</taxon>
        <taxon>Bacillati</taxon>
        <taxon>Bacillota</taxon>
        <taxon>Bacilli</taxon>
        <taxon>Bacillales</taxon>
        <taxon>Paenibacillaceae</taxon>
        <taxon>Paenibacillus</taxon>
    </lineage>
</organism>
<keyword evidence="2" id="KW-1185">Reference proteome</keyword>
<sequence length="452" mass="50634">MNRSTSTSYQQWLASASGCILFGNPNNKRTAGWQQAREQYDLSSALVVPYIRLLHSIRAGESLDDLLQAVFQRQTHHQHPIRVSEPKIGIDGCSTSSGVESSSLSPSSLLLRLDAPGDHFAVERELIALGAVDAEGDIDDALVPLDAYTVGSSISATAARRLQPQHGRIWYPAQWFRGYCRLLSWLKREVSLLLPHAKWMNDPADIAIMFDKRRCHQWLHTAGVAVPPLVPDLLGKHTGYEQLRQSMKQHRIHRVFIKLFCGSAASGVIAYQYNPRTGAEIATTTIGIDNSGNESYYYNSGKLRRYTDSATIAQIIDWVGQEGMHAERWISKASWQSKAYDVRQLVCRHEAGHAVMRLSHTPITNLHLRNDRLVVSQSHLSADQIHAIEQTAMAGLRTFPYSFCAGIDVLVPSHGGQTYIIDMNPFGDLLYDVEHRGLGTYAWELQQWLAHE</sequence>
<evidence type="ECO:0000313" key="1">
    <source>
        <dbReference type="EMBL" id="WCT54940.1"/>
    </source>
</evidence>
<accession>A0AAX3LYP4</accession>
<reference evidence="1 2" key="1">
    <citation type="submission" date="2023-02" db="EMBL/GenBank/DDBJ databases">
        <title>Genome sequence of Paenibacillus kyungheensis KACC 18744.</title>
        <authorList>
            <person name="Kim S."/>
            <person name="Heo J."/>
            <person name="Kwon S.-W."/>
        </authorList>
    </citation>
    <scope>NUCLEOTIDE SEQUENCE [LARGE SCALE GENOMIC DNA]</scope>
    <source>
        <strain evidence="1 2">KACC 18744</strain>
    </source>
</reference>
<dbReference type="EMBL" id="CP117416">
    <property type="protein sequence ID" value="WCT54940.1"/>
    <property type="molecule type" value="Genomic_DNA"/>
</dbReference>
<gene>
    <name evidence="1" type="ORF">PQ456_17385</name>
</gene>
<dbReference type="SUPFAM" id="SSF56059">
    <property type="entry name" value="Glutathione synthetase ATP-binding domain-like"/>
    <property type="match status" value="1"/>
</dbReference>
<evidence type="ECO:0000313" key="2">
    <source>
        <dbReference type="Proteomes" id="UP001220509"/>
    </source>
</evidence>